<proteinExistence type="predicted"/>
<gene>
    <name evidence="3" type="ORF">CcNV_006</name>
</gene>
<keyword evidence="4" id="KW-1185">Reference proteome</keyword>
<evidence type="ECO:0000313" key="4">
    <source>
        <dbReference type="Proteomes" id="UP000831195"/>
    </source>
</evidence>
<sequence length="478" mass="52245">MGKAWLKAIRAGTRAVCKLPGSTMDEIAVTVKGAKSGVHSIDDTLKQLELKDIGGEVKVNNARWRDVEPKLREGKIKSALDDMEVSNTISGSDEAVLRKSLKLDAPDIEVKDLENKQLAAKKIHSDVDVIPDGESTGDALKNKMSASGRSKATAWYKILVGAGQFAAYGVGIFTMIYLGTNVWDNILDATNRRNGCFVVTKDGRVKACKLMDRTCYTAKSQANEDKEILPCGEPYSTLMRNIYLMIADIKQNSKTDDVATLTAAGVTNMDKSIDEILSVPANVAILVEQYRNIYPKGTETFNSCELIGLTKGCVACDSSVSTTSVNYADLSELEGNVTIQCITDSSVLDTLMDVATGMGVDLFGSASDSISGSFKGNFFLIFFIVVVVAAVIAIVLKFKSKPKEIAIQHDPQPYPYPPQQQQQLQQQPIYQQQPPPPQEQYIEQPQSQSQGQPALPRFDNSVQNFNRGPTLHRNAEVF</sequence>
<organism evidence="3 4">
    <name type="scientific">Crangon crangon nudivirus</name>
    <dbReference type="NCBI Taxonomy" id="2880838"/>
    <lineage>
        <taxon>Viruses</taxon>
        <taxon>Viruses incertae sedis</taxon>
        <taxon>Naldaviricetes</taxon>
        <taxon>Lefavirales</taxon>
        <taxon>Nudiviridae</taxon>
        <taxon>Gammanudivirus</taxon>
        <taxon>Gammanudivirus cracrangonis</taxon>
    </lineage>
</organism>
<evidence type="ECO:0000256" key="2">
    <source>
        <dbReference type="SAM" id="Phobius"/>
    </source>
</evidence>
<keyword evidence="2" id="KW-0812">Transmembrane</keyword>
<name>A0AAE8Y019_9VIRU</name>
<evidence type="ECO:0000256" key="1">
    <source>
        <dbReference type="SAM" id="MobiDB-lite"/>
    </source>
</evidence>
<feature type="region of interest" description="Disordered" evidence="1">
    <location>
        <begin position="408"/>
        <end position="478"/>
    </location>
</feature>
<feature type="transmembrane region" description="Helical" evidence="2">
    <location>
        <begin position="154"/>
        <end position="178"/>
    </location>
</feature>
<feature type="compositionally biased region" description="Low complexity" evidence="1">
    <location>
        <begin position="419"/>
        <end position="432"/>
    </location>
</feature>
<reference evidence="3" key="1">
    <citation type="journal article" date="2021" name="Viruses">
        <title>Identification and Full Characterisation of Two Novel Crustacean Infecting Members of the Family Nudiviridae Provides Support for Two Subfamilies.</title>
        <authorList>
            <person name="Bateman K.S."/>
            <person name="Kerr R."/>
            <person name="Stentiford G.D."/>
            <person name="Bean T.P."/>
            <person name="Hooper C."/>
            <person name="Van Eynde B."/>
            <person name="Delbare D."/>
            <person name="Bojko J."/>
            <person name="Christiaens O."/>
            <person name="Taning C.N.T."/>
            <person name="Smagghe G."/>
            <person name="van Oers M.M."/>
            <person name="van Aerle R."/>
        </authorList>
    </citation>
    <scope>NUCLEOTIDE SEQUENCE</scope>
    <source>
        <strain evidence="3">AN1</strain>
    </source>
</reference>
<dbReference type="Proteomes" id="UP000831195">
    <property type="component" value="Segment"/>
</dbReference>
<dbReference type="EMBL" id="MZ311577">
    <property type="protein sequence ID" value="UBZ25490.1"/>
    <property type="molecule type" value="Genomic_DNA"/>
</dbReference>
<feature type="transmembrane region" description="Helical" evidence="2">
    <location>
        <begin position="378"/>
        <end position="396"/>
    </location>
</feature>
<feature type="compositionally biased region" description="Low complexity" evidence="1">
    <location>
        <begin position="439"/>
        <end position="453"/>
    </location>
</feature>
<accession>A0AAE8Y019</accession>
<protein>
    <submittedName>
        <fullName evidence="3">PIF-5</fullName>
    </submittedName>
</protein>
<keyword evidence="2" id="KW-1133">Transmembrane helix</keyword>
<evidence type="ECO:0000313" key="3">
    <source>
        <dbReference type="EMBL" id="UBZ25490.1"/>
    </source>
</evidence>
<keyword evidence="2" id="KW-0472">Membrane</keyword>